<organism evidence="3 4">
    <name type="scientific">Steinernema carpocapsae</name>
    <name type="common">Entomopathogenic nematode</name>
    <dbReference type="NCBI Taxonomy" id="34508"/>
    <lineage>
        <taxon>Eukaryota</taxon>
        <taxon>Metazoa</taxon>
        <taxon>Ecdysozoa</taxon>
        <taxon>Nematoda</taxon>
        <taxon>Chromadorea</taxon>
        <taxon>Rhabditida</taxon>
        <taxon>Tylenchina</taxon>
        <taxon>Panagrolaimomorpha</taxon>
        <taxon>Strongyloidoidea</taxon>
        <taxon>Steinernematidae</taxon>
        <taxon>Steinernema</taxon>
    </lineage>
</organism>
<evidence type="ECO:0000313" key="4">
    <source>
        <dbReference type="Proteomes" id="UP000298663"/>
    </source>
</evidence>
<evidence type="ECO:0000256" key="1">
    <source>
        <dbReference type="SAM" id="MobiDB-lite"/>
    </source>
</evidence>
<keyword evidence="4" id="KW-1185">Reference proteome</keyword>
<feature type="transmembrane region" description="Helical" evidence="2">
    <location>
        <begin position="89"/>
        <end position="115"/>
    </location>
</feature>
<sequence length="486" mass="55637">MRLGAFVPTGQPLLVSLKGKPAIFRQLWEARVWNHRLGYRRGSTFRHVVSSAQFSSRVAFESVGRSFFTLSCEALRWRLFSTMASSSSAWIFVVLAILATPSLLTFPSMAIPTLLCDERPRQQLFPHDHVPRFREGEDVRQGQEDPRRGDCQAPRGPQGGSIDQGIVRNPVILRQQNRVDLLQDAGLHSSLPPHRQKRILLDHGSAWKRKGYEASQFKGLSKEDIEKEHAICDPWNWYFRHQDMDFRLSTGGRISLKEPLKNRNSTNKECDRRYQYEQNDPIAEQDNILEKNQPRPELVFTTGWGREFIRTQAYSLHALHAGRNKADGNYHFIFDYKDLTQLEEFFNMKLRQKDVKYDLCYLRPIRYDLGELPHGFVLPEVEGMKLWDPSIKITTAASTTTSSTTPMPDTTSTLLGYNQSHVSNYATTTPTSQTTLLEIHDEDEDDNEDPDEDGDDDDDDDFDEPVECEAGADGEDEDCEASDDDE</sequence>
<protein>
    <submittedName>
        <fullName evidence="3">Uncharacterized protein</fullName>
    </submittedName>
</protein>
<dbReference type="EMBL" id="AZBU02000002">
    <property type="protein sequence ID" value="TKR96113.1"/>
    <property type="molecule type" value="Genomic_DNA"/>
</dbReference>
<evidence type="ECO:0000313" key="3">
    <source>
        <dbReference type="EMBL" id="TKR96113.1"/>
    </source>
</evidence>
<reference evidence="3 4" key="1">
    <citation type="journal article" date="2015" name="Genome Biol.">
        <title>Comparative genomics of Steinernema reveals deeply conserved gene regulatory networks.</title>
        <authorList>
            <person name="Dillman A.R."/>
            <person name="Macchietto M."/>
            <person name="Porter C.F."/>
            <person name="Rogers A."/>
            <person name="Williams B."/>
            <person name="Antoshechkin I."/>
            <person name="Lee M.M."/>
            <person name="Goodwin Z."/>
            <person name="Lu X."/>
            <person name="Lewis E.E."/>
            <person name="Goodrich-Blair H."/>
            <person name="Stock S.P."/>
            <person name="Adams B.J."/>
            <person name="Sternberg P.W."/>
            <person name="Mortazavi A."/>
        </authorList>
    </citation>
    <scope>NUCLEOTIDE SEQUENCE [LARGE SCALE GENOMIC DNA]</scope>
    <source>
        <strain evidence="3 4">ALL</strain>
    </source>
</reference>
<name>A0A4U5PI17_STECR</name>
<accession>A0A4U5PI17</accession>
<feature type="region of interest" description="Disordered" evidence="1">
    <location>
        <begin position="424"/>
        <end position="486"/>
    </location>
</feature>
<gene>
    <name evidence="3" type="ORF">L596_010176</name>
</gene>
<comment type="caution">
    <text evidence="3">The sequence shown here is derived from an EMBL/GenBank/DDBJ whole genome shotgun (WGS) entry which is preliminary data.</text>
</comment>
<feature type="region of interest" description="Disordered" evidence="1">
    <location>
        <begin position="126"/>
        <end position="167"/>
    </location>
</feature>
<feature type="compositionally biased region" description="Acidic residues" evidence="1">
    <location>
        <begin position="440"/>
        <end position="486"/>
    </location>
</feature>
<reference evidence="3 4" key="2">
    <citation type="journal article" date="2019" name="G3 (Bethesda)">
        <title>Hybrid Assembly of the Genome of the Entomopathogenic Nematode Steinernema carpocapsae Identifies the X-Chromosome.</title>
        <authorList>
            <person name="Serra L."/>
            <person name="Macchietto M."/>
            <person name="Macias-Munoz A."/>
            <person name="McGill C.J."/>
            <person name="Rodriguez I.M."/>
            <person name="Rodriguez B."/>
            <person name="Murad R."/>
            <person name="Mortazavi A."/>
        </authorList>
    </citation>
    <scope>NUCLEOTIDE SEQUENCE [LARGE SCALE GENOMIC DNA]</scope>
    <source>
        <strain evidence="3 4">ALL</strain>
    </source>
</reference>
<dbReference type="AlphaFoldDB" id="A0A4U5PI17"/>
<proteinExistence type="predicted"/>
<keyword evidence="2" id="KW-1133">Transmembrane helix</keyword>
<feature type="compositionally biased region" description="Basic and acidic residues" evidence="1">
    <location>
        <begin position="126"/>
        <end position="150"/>
    </location>
</feature>
<evidence type="ECO:0000256" key="2">
    <source>
        <dbReference type="SAM" id="Phobius"/>
    </source>
</evidence>
<keyword evidence="2" id="KW-0812">Transmembrane</keyword>
<dbReference type="Proteomes" id="UP000298663">
    <property type="component" value="Unassembled WGS sequence"/>
</dbReference>
<keyword evidence="2" id="KW-0472">Membrane</keyword>